<feature type="signal peptide" evidence="1">
    <location>
        <begin position="1"/>
        <end position="22"/>
    </location>
</feature>
<protein>
    <submittedName>
        <fullName evidence="2">Anticomplement protein 3</fullName>
    </submittedName>
</protein>
<reference evidence="2" key="2">
    <citation type="submission" date="2008-09" db="EMBL/GenBank/DDBJ databases">
        <authorList>
            <person name="Rudenko N.K."/>
            <person name="Golovchenko M.P."/>
            <person name="Grubhoffer L."/>
        </authorList>
    </citation>
    <scope>NUCLEOTIDE SEQUENCE</scope>
</reference>
<accession>B6E212</accession>
<dbReference type="AlphaFoldDB" id="B6E212"/>
<dbReference type="EMBL" id="FJ196392">
    <property type="protein sequence ID" value="ACI46629.1"/>
    <property type="molecule type" value="mRNA"/>
</dbReference>
<name>B6E212_IXORI</name>
<evidence type="ECO:0000313" key="2">
    <source>
        <dbReference type="EMBL" id="ACI46629.1"/>
    </source>
</evidence>
<organism evidence="2">
    <name type="scientific">Ixodes ricinus</name>
    <name type="common">Common tick</name>
    <name type="synonym">Acarus ricinus</name>
    <dbReference type="NCBI Taxonomy" id="34613"/>
    <lineage>
        <taxon>Eukaryota</taxon>
        <taxon>Metazoa</taxon>
        <taxon>Ecdysozoa</taxon>
        <taxon>Arthropoda</taxon>
        <taxon>Chelicerata</taxon>
        <taxon>Arachnida</taxon>
        <taxon>Acari</taxon>
        <taxon>Parasitiformes</taxon>
        <taxon>Ixodida</taxon>
        <taxon>Ixodoidea</taxon>
        <taxon>Ixodidae</taxon>
        <taxon>Ixodinae</taxon>
        <taxon>Ixodes</taxon>
    </lineage>
</organism>
<sequence>MRTALTCALLAILFLGSQCTSGEDRPKHDPRVETTTPDLYELHYKNNPALCGAQYRNSSYAEPVYNCTLKNLPPIVNQTWERIRHRINKTIPEFVKLMCNLTVSMPEDFYLVYWGSSGNSEAEESRESTNIDEDSKKVSSTAVQVTPELITEAEENCTAQITGWTTVAPTTLEPTAEPQFEAIS</sequence>
<proteinExistence type="evidence at transcript level"/>
<feature type="chain" id="PRO_5002842110" evidence="1">
    <location>
        <begin position="23"/>
        <end position="184"/>
    </location>
</feature>
<evidence type="ECO:0000256" key="1">
    <source>
        <dbReference type="SAM" id="SignalP"/>
    </source>
</evidence>
<keyword evidence="1" id="KW-0732">Signal</keyword>
<reference evidence="2" key="1">
    <citation type="submission" date="2008-09" db="EMBL/GenBank/DDBJ databases">
        <title>Anticomplement protein 3 from hard tick Ixodes ricinus.</title>
        <authorList>
            <person name="Rudenko N.K."/>
            <person name="Golovchenko M.P."/>
            <person name="Grubhoffer L."/>
        </authorList>
    </citation>
    <scope>NUCLEOTIDE SEQUENCE</scope>
</reference>